<sequence length="126" mass="13679">MPQAGGALLRRYARRSGCEPSPRQRHDAEPLPPPGAALARCPDAAPAGCHRQGAHCCADTPGVQGANRRRASGMMLSRCRHPAQRWRVARMQPVRLPQAGGALLRRYARRSGYSAAIDEVHAHSRS</sequence>
<reference evidence="2" key="1">
    <citation type="submission" date="2023-02" db="EMBL/GenBank/DDBJ databases">
        <title>NDM-1 &amp; ACT-7 co producing ST 133 Enterobacter.</title>
        <authorList>
            <person name="Halder G."/>
            <person name="Chaudhuri B."/>
            <person name="Dutta S."/>
        </authorList>
    </citation>
    <scope>NUCLEOTIDE SEQUENCE</scope>
    <source>
        <strain evidence="2">PEER 323</strain>
    </source>
</reference>
<feature type="compositionally biased region" description="Low complexity" evidence="1">
    <location>
        <begin position="1"/>
        <end position="10"/>
    </location>
</feature>
<evidence type="ECO:0000313" key="3">
    <source>
        <dbReference type="Proteomes" id="UP001182277"/>
    </source>
</evidence>
<proteinExistence type="predicted"/>
<dbReference type="Proteomes" id="UP001182277">
    <property type="component" value="Unassembled WGS sequence"/>
</dbReference>
<dbReference type="AlphaFoldDB" id="A0AAE4EBW1"/>
<accession>A0AAE4EBW1</accession>
<protein>
    <submittedName>
        <fullName evidence="2">Uncharacterized protein</fullName>
    </submittedName>
</protein>
<name>A0AAE4EBW1_9ENTR</name>
<dbReference type="EMBL" id="JARDRS010000032">
    <property type="protein sequence ID" value="MDS0021967.1"/>
    <property type="molecule type" value="Genomic_DNA"/>
</dbReference>
<gene>
    <name evidence="2" type="ORF">PTZ61_25155</name>
</gene>
<comment type="caution">
    <text evidence="2">The sequence shown here is derived from an EMBL/GenBank/DDBJ whole genome shotgun (WGS) entry which is preliminary data.</text>
</comment>
<evidence type="ECO:0000313" key="2">
    <source>
        <dbReference type="EMBL" id="MDS0021967.1"/>
    </source>
</evidence>
<evidence type="ECO:0000256" key="1">
    <source>
        <dbReference type="SAM" id="MobiDB-lite"/>
    </source>
</evidence>
<organism evidence="2 3">
    <name type="scientific">Enterobacter hormaechei subsp. steigerwaltii</name>
    <dbReference type="NCBI Taxonomy" id="299766"/>
    <lineage>
        <taxon>Bacteria</taxon>
        <taxon>Pseudomonadati</taxon>
        <taxon>Pseudomonadota</taxon>
        <taxon>Gammaproteobacteria</taxon>
        <taxon>Enterobacterales</taxon>
        <taxon>Enterobacteriaceae</taxon>
        <taxon>Enterobacter</taxon>
        <taxon>Enterobacter cloacae complex</taxon>
    </lineage>
</organism>
<feature type="region of interest" description="Disordered" evidence="1">
    <location>
        <begin position="1"/>
        <end position="39"/>
    </location>
</feature>
<dbReference type="RefSeq" id="WP_310851572.1">
    <property type="nucleotide sequence ID" value="NZ_JARDRS010000032.1"/>
</dbReference>